<evidence type="ECO:0000313" key="4">
    <source>
        <dbReference type="Proteomes" id="UP001597440"/>
    </source>
</evidence>
<dbReference type="Proteomes" id="UP001597440">
    <property type="component" value="Unassembled WGS sequence"/>
</dbReference>
<dbReference type="InterPro" id="IPR006860">
    <property type="entry name" value="FecR"/>
</dbReference>
<protein>
    <submittedName>
        <fullName evidence="3">FecR family protein</fullName>
    </submittedName>
</protein>
<dbReference type="Gene3D" id="3.55.50.30">
    <property type="match status" value="1"/>
</dbReference>
<name>A0ABW5KZ89_9SPHI</name>
<organism evidence="3 4">
    <name type="scientific">Sphingobacterium tabacisoli</name>
    <dbReference type="NCBI Taxonomy" id="2044855"/>
    <lineage>
        <taxon>Bacteria</taxon>
        <taxon>Pseudomonadati</taxon>
        <taxon>Bacteroidota</taxon>
        <taxon>Sphingobacteriia</taxon>
        <taxon>Sphingobacteriales</taxon>
        <taxon>Sphingobacteriaceae</taxon>
        <taxon>Sphingobacterium</taxon>
    </lineage>
</organism>
<comment type="caution">
    <text evidence="3">The sequence shown here is derived from an EMBL/GenBank/DDBJ whole genome shotgun (WGS) entry which is preliminary data.</text>
</comment>
<accession>A0ABW5KZ89</accession>
<dbReference type="Pfam" id="PF16344">
    <property type="entry name" value="FecR_C"/>
    <property type="match status" value="1"/>
</dbReference>
<evidence type="ECO:0000259" key="1">
    <source>
        <dbReference type="Pfam" id="PF04773"/>
    </source>
</evidence>
<dbReference type="RefSeq" id="WP_210355959.1">
    <property type="nucleotide sequence ID" value="NZ_JAEQMU010000006.1"/>
</dbReference>
<dbReference type="Gene3D" id="2.60.120.1440">
    <property type="match status" value="1"/>
</dbReference>
<sequence length="392" mass="45017">MIDQKIKNLLEKHLSDGLTGAEREELMAMLDDLPDEEVVKLLNGIETPDLYIPEIPEEKISHRLDRIRDKLFERDQVITLKERRTGSVWKGVSKIAVAACLCVALGWGLYQWKWTDKKEDLMVMEHRDVDPAEPMALITLATGETIRVDSAEVGLIYSKNGLNVYKNEDGQIIYKDSSETESTPSYLTIHTPKGGFTELRLEDGTLVKLNAASSIRYPSSFRSDKRDVFVEGEAFFEVEPDKERPFRVHSQKQVIEVLGTSFNLVSREKYAKTTLIEGRVKIVADGNDYYLKPGQQALVADKVEITDVQTANSLAWKNKEFVFDNSSFKEILREVENWYDVQMVFYDADIENVQLSGTVSRNVKLSELLKVLEMNTNYKFEIRERRVLVKRY</sequence>
<dbReference type="EMBL" id="JBHULD010000008">
    <property type="protein sequence ID" value="MFD2554242.1"/>
    <property type="molecule type" value="Genomic_DNA"/>
</dbReference>
<dbReference type="InterPro" id="IPR032508">
    <property type="entry name" value="FecR_C"/>
</dbReference>
<dbReference type="Pfam" id="PF04773">
    <property type="entry name" value="FecR"/>
    <property type="match status" value="1"/>
</dbReference>
<dbReference type="PANTHER" id="PTHR30273">
    <property type="entry name" value="PERIPLASMIC SIGNAL SENSOR AND SIGMA FACTOR ACTIVATOR FECR-RELATED"/>
    <property type="match status" value="1"/>
</dbReference>
<dbReference type="InterPro" id="IPR012373">
    <property type="entry name" value="Ferrdict_sens_TM"/>
</dbReference>
<feature type="domain" description="Protein FecR C-terminal" evidence="2">
    <location>
        <begin position="320"/>
        <end position="389"/>
    </location>
</feature>
<dbReference type="PANTHER" id="PTHR30273:SF2">
    <property type="entry name" value="PROTEIN FECR"/>
    <property type="match status" value="1"/>
</dbReference>
<proteinExistence type="predicted"/>
<evidence type="ECO:0000313" key="3">
    <source>
        <dbReference type="EMBL" id="MFD2554242.1"/>
    </source>
</evidence>
<keyword evidence="4" id="KW-1185">Reference proteome</keyword>
<evidence type="ECO:0000259" key="2">
    <source>
        <dbReference type="Pfam" id="PF16344"/>
    </source>
</evidence>
<feature type="domain" description="FecR protein" evidence="1">
    <location>
        <begin position="188"/>
        <end position="281"/>
    </location>
</feature>
<gene>
    <name evidence="3" type="ORF">ACFSQW_07565</name>
</gene>
<reference evidence="4" key="1">
    <citation type="journal article" date="2019" name="Int. J. Syst. Evol. Microbiol.">
        <title>The Global Catalogue of Microorganisms (GCM) 10K type strain sequencing project: providing services to taxonomists for standard genome sequencing and annotation.</title>
        <authorList>
            <consortium name="The Broad Institute Genomics Platform"/>
            <consortium name="The Broad Institute Genome Sequencing Center for Infectious Disease"/>
            <person name="Wu L."/>
            <person name="Ma J."/>
        </authorList>
    </citation>
    <scope>NUCLEOTIDE SEQUENCE [LARGE SCALE GENOMIC DNA]</scope>
    <source>
        <strain evidence="4">KCTC 52298</strain>
    </source>
</reference>